<evidence type="ECO:0000256" key="1">
    <source>
        <dbReference type="ARBA" id="ARBA00022448"/>
    </source>
</evidence>
<dbReference type="GO" id="GO:0051539">
    <property type="term" value="F:4 iron, 4 sulfur cluster binding"/>
    <property type="evidence" value="ECO:0007669"/>
    <property type="project" value="UniProtKB-KW"/>
</dbReference>
<feature type="domain" description="4Fe-4S ferredoxin-type" evidence="8">
    <location>
        <begin position="157"/>
        <end position="187"/>
    </location>
</feature>
<feature type="domain" description="4Fe-4S ferredoxin-type" evidence="8">
    <location>
        <begin position="189"/>
        <end position="217"/>
    </location>
</feature>
<feature type="transmembrane region" description="Helical" evidence="7">
    <location>
        <begin position="35"/>
        <end position="52"/>
    </location>
</feature>
<dbReference type="GO" id="GO:0046872">
    <property type="term" value="F:metal ion binding"/>
    <property type="evidence" value="ECO:0007669"/>
    <property type="project" value="UniProtKB-KW"/>
</dbReference>
<organism evidence="9 10">
    <name type="scientific">Neomoorella thermoacetica</name>
    <name type="common">Clostridium thermoaceticum</name>
    <dbReference type="NCBI Taxonomy" id="1525"/>
    <lineage>
        <taxon>Bacteria</taxon>
        <taxon>Bacillati</taxon>
        <taxon>Bacillota</taxon>
        <taxon>Clostridia</taxon>
        <taxon>Neomoorellales</taxon>
        <taxon>Neomoorellaceae</taxon>
        <taxon>Neomoorella</taxon>
    </lineage>
</organism>
<keyword evidence="7" id="KW-1133">Transmembrane helix</keyword>
<dbReference type="GO" id="GO:0005886">
    <property type="term" value="C:plasma membrane"/>
    <property type="evidence" value="ECO:0007669"/>
    <property type="project" value="TreeGrafter"/>
</dbReference>
<protein>
    <submittedName>
        <fullName evidence="9">Quinol dehydrogenase membrane component</fullName>
    </submittedName>
</protein>
<evidence type="ECO:0000256" key="7">
    <source>
        <dbReference type="SAM" id="Phobius"/>
    </source>
</evidence>
<gene>
    <name evidence="9" type="ORF">MOTE_25030</name>
</gene>
<comment type="caution">
    <text evidence="9">The sequence shown here is derived from an EMBL/GenBank/DDBJ whole genome shotgun (WGS) entry which is preliminary data.</text>
</comment>
<dbReference type="InterPro" id="IPR051684">
    <property type="entry name" value="Electron_Trans/Redox"/>
</dbReference>
<keyword evidence="7" id="KW-0812">Transmembrane</keyword>
<dbReference type="AlphaFoldDB" id="A0A1J5N2S9"/>
<dbReference type="SUPFAM" id="SSF54862">
    <property type="entry name" value="4Fe-4S ferredoxins"/>
    <property type="match status" value="1"/>
</dbReference>
<feature type="transmembrane region" description="Helical" evidence="7">
    <location>
        <begin position="87"/>
        <end position="106"/>
    </location>
</feature>
<dbReference type="PROSITE" id="PS00198">
    <property type="entry name" value="4FE4S_FER_1"/>
    <property type="match status" value="1"/>
</dbReference>
<keyword evidence="2" id="KW-0004">4Fe-4S</keyword>
<keyword evidence="4" id="KW-0249">Electron transport</keyword>
<keyword evidence="3" id="KW-0479">Metal-binding</keyword>
<dbReference type="Pfam" id="PF13187">
    <property type="entry name" value="Fer4_9"/>
    <property type="match status" value="1"/>
</dbReference>
<dbReference type="PANTHER" id="PTHR30176:SF3">
    <property type="entry name" value="FERREDOXIN-TYPE PROTEIN NAPH"/>
    <property type="match status" value="1"/>
</dbReference>
<accession>A0A1J5N2S9</accession>
<feature type="transmembrane region" description="Helical" evidence="7">
    <location>
        <begin position="112"/>
        <end position="136"/>
    </location>
</feature>
<evidence type="ECO:0000256" key="5">
    <source>
        <dbReference type="ARBA" id="ARBA00023004"/>
    </source>
</evidence>
<dbReference type="InterPro" id="IPR017896">
    <property type="entry name" value="4Fe4S_Fe-S-bd"/>
</dbReference>
<dbReference type="Pfam" id="PF12801">
    <property type="entry name" value="Fer4_5"/>
    <property type="match status" value="2"/>
</dbReference>
<reference evidence="9 10" key="1">
    <citation type="submission" date="2016-08" db="EMBL/GenBank/DDBJ databases">
        <title>Genome-based comparison of Moorella thermoacetic strains.</title>
        <authorList>
            <person name="Poehlein A."/>
            <person name="Bengelsdorf F.R."/>
            <person name="Esser C."/>
            <person name="Duerre P."/>
            <person name="Daniel R."/>
        </authorList>
    </citation>
    <scope>NUCLEOTIDE SEQUENCE [LARGE SCALE GENOMIC DNA]</scope>
    <source>
        <strain evidence="9 10">DSM 21394</strain>
    </source>
</reference>
<evidence type="ECO:0000256" key="3">
    <source>
        <dbReference type="ARBA" id="ARBA00022723"/>
    </source>
</evidence>
<dbReference type="EMBL" id="MDDC01000034">
    <property type="protein sequence ID" value="OIQ53289.1"/>
    <property type="molecule type" value="Genomic_DNA"/>
</dbReference>
<dbReference type="OrthoDB" id="9786132at2"/>
<evidence type="ECO:0000256" key="6">
    <source>
        <dbReference type="ARBA" id="ARBA00023014"/>
    </source>
</evidence>
<proteinExistence type="predicted"/>
<dbReference type="PROSITE" id="PS51379">
    <property type="entry name" value="4FE4S_FER_2"/>
    <property type="match status" value="2"/>
</dbReference>
<keyword evidence="5" id="KW-0408">Iron</keyword>
<dbReference type="Gene3D" id="3.30.70.20">
    <property type="match status" value="1"/>
</dbReference>
<evidence type="ECO:0000313" key="9">
    <source>
        <dbReference type="EMBL" id="OIQ53289.1"/>
    </source>
</evidence>
<keyword evidence="6" id="KW-0411">Iron-sulfur</keyword>
<dbReference type="PANTHER" id="PTHR30176">
    <property type="entry name" value="FERREDOXIN-TYPE PROTEIN NAPH"/>
    <property type="match status" value="1"/>
</dbReference>
<keyword evidence="1" id="KW-0813">Transport</keyword>
<evidence type="ECO:0000259" key="8">
    <source>
        <dbReference type="PROSITE" id="PS51379"/>
    </source>
</evidence>
<dbReference type="Proteomes" id="UP000182811">
    <property type="component" value="Unassembled WGS sequence"/>
</dbReference>
<dbReference type="InterPro" id="IPR017900">
    <property type="entry name" value="4Fe4S_Fe_S_CS"/>
</dbReference>
<keyword evidence="7" id="KW-0472">Membrane</keyword>
<evidence type="ECO:0000256" key="2">
    <source>
        <dbReference type="ARBA" id="ARBA00022485"/>
    </source>
</evidence>
<evidence type="ECO:0000313" key="10">
    <source>
        <dbReference type="Proteomes" id="UP000182811"/>
    </source>
</evidence>
<evidence type="ECO:0000256" key="4">
    <source>
        <dbReference type="ARBA" id="ARBA00022982"/>
    </source>
</evidence>
<sequence length="227" mass="25423">MLKKKQKQRKLKQSITWVGVPLVAILGWFYPWLGFLLLGCMAGSVGVAVFRGRAWCDWMCPRGAFFDLFIRPLSREKTIPVFFRSRLVRVVMLVLIFTMIGVQWYLAEGNVAAMGLALVRILTVTTLVGIILGLIIHPRIWCHICPMGTLGHWFAQGKEPLSISRVCTECEACARICPMQLKPYEYRLDGTMMDNDCIKCGLCVTACPRRALSFSSGHGEKAAHLAG</sequence>
<name>A0A1J5N2S9_NEOTH</name>